<evidence type="ECO:0000256" key="2">
    <source>
        <dbReference type="ARBA" id="ARBA00023002"/>
    </source>
</evidence>
<dbReference type="PROSITE" id="PS00747">
    <property type="entry name" value="GLUTR"/>
    <property type="match status" value="1"/>
</dbReference>
<protein>
    <recommendedName>
        <fullName evidence="5">Glutamyl-tRNA reductase N-terminal domain-containing protein</fullName>
    </recommendedName>
</protein>
<name>A0AB39UVV4_9GAMM</name>
<evidence type="ECO:0000259" key="5">
    <source>
        <dbReference type="Pfam" id="PF05201"/>
    </source>
</evidence>
<comment type="pathway">
    <text evidence="4">Porphyrin-containing compound metabolism.</text>
</comment>
<gene>
    <name evidence="6" type="ORF">AAIA72_00440</name>
</gene>
<dbReference type="GO" id="GO:0050661">
    <property type="term" value="F:NADP binding"/>
    <property type="evidence" value="ECO:0007669"/>
    <property type="project" value="InterPro"/>
</dbReference>
<dbReference type="Pfam" id="PF05201">
    <property type="entry name" value="GlutR_N"/>
    <property type="match status" value="1"/>
</dbReference>
<evidence type="ECO:0000256" key="4">
    <source>
        <dbReference type="ARBA" id="ARBA00023444"/>
    </source>
</evidence>
<dbReference type="RefSeq" id="WP_369601495.1">
    <property type="nucleotide sequence ID" value="NZ_CP154858.1"/>
</dbReference>
<keyword evidence="1" id="KW-0521">NADP</keyword>
<dbReference type="AlphaFoldDB" id="A0AB39UVV4"/>
<keyword evidence="3" id="KW-0627">Porphyrin biosynthesis</keyword>
<organism evidence="6">
    <name type="scientific">Thermohahella caldifontis</name>
    <dbReference type="NCBI Taxonomy" id="3142973"/>
    <lineage>
        <taxon>Bacteria</taxon>
        <taxon>Pseudomonadati</taxon>
        <taxon>Pseudomonadota</taxon>
        <taxon>Gammaproteobacteria</taxon>
        <taxon>Oceanospirillales</taxon>
        <taxon>Hahellaceae</taxon>
        <taxon>Thermohahella</taxon>
    </lineage>
</organism>
<evidence type="ECO:0000256" key="1">
    <source>
        <dbReference type="ARBA" id="ARBA00022857"/>
    </source>
</evidence>
<evidence type="ECO:0000313" key="6">
    <source>
        <dbReference type="EMBL" id="XDT72489.1"/>
    </source>
</evidence>
<dbReference type="InterPro" id="IPR036343">
    <property type="entry name" value="GluRdtase_N_sf"/>
</dbReference>
<dbReference type="KEGG" id="tcd:AAIA72_00440"/>
<dbReference type="Gene3D" id="3.30.460.30">
    <property type="entry name" value="Glutamyl-tRNA reductase, N-terminal domain"/>
    <property type="match status" value="1"/>
</dbReference>
<dbReference type="FunFam" id="3.30.460.30:FF:000001">
    <property type="entry name" value="Glutamyl-tRNA reductase"/>
    <property type="match status" value="1"/>
</dbReference>
<dbReference type="PANTHER" id="PTHR43013">
    <property type="entry name" value="GLUTAMYL-TRNA REDUCTASE"/>
    <property type="match status" value="1"/>
</dbReference>
<accession>A0AB39UVV4</accession>
<dbReference type="SUPFAM" id="SSF69742">
    <property type="entry name" value="Glutamyl tRNA-reductase catalytic, N-terminal domain"/>
    <property type="match status" value="1"/>
</dbReference>
<keyword evidence="2" id="KW-0560">Oxidoreductase</keyword>
<dbReference type="InterPro" id="IPR018214">
    <property type="entry name" value="GluRdtase_CS"/>
</dbReference>
<proteinExistence type="predicted"/>
<dbReference type="PANTHER" id="PTHR43013:SF1">
    <property type="entry name" value="GLUTAMYL-TRNA REDUCTASE"/>
    <property type="match status" value="1"/>
</dbReference>
<reference evidence="6" key="1">
    <citation type="submission" date="2024-05" db="EMBL/GenBank/DDBJ databases">
        <title>Genome sequencing of novel strain.</title>
        <authorList>
            <person name="Ganbat D."/>
            <person name="Ganbat S."/>
            <person name="Lee S.-J."/>
        </authorList>
    </citation>
    <scope>NUCLEOTIDE SEQUENCE</scope>
    <source>
        <strain evidence="6">SMD15-11</strain>
    </source>
</reference>
<dbReference type="EMBL" id="CP154858">
    <property type="protein sequence ID" value="XDT72489.1"/>
    <property type="molecule type" value="Genomic_DNA"/>
</dbReference>
<dbReference type="GO" id="GO:0008883">
    <property type="term" value="F:glutamyl-tRNA reductase activity"/>
    <property type="evidence" value="ECO:0007669"/>
    <property type="project" value="InterPro"/>
</dbReference>
<dbReference type="GO" id="GO:0019353">
    <property type="term" value="P:protoporphyrinogen IX biosynthetic process from glutamate"/>
    <property type="evidence" value="ECO:0007669"/>
    <property type="project" value="TreeGrafter"/>
</dbReference>
<sequence length="181" mass="19764">MTLLALGINHKTAPVAIRERVAFAPDRIESALREVVDQSLADEVAILSTCNRTELYCSVRSGEDAPRLVDWISRYHGVDREALVSCVYLHRERDAVMHMMRVASGLDSLVLGEPQILGQVKDAYAFAQAAGTLGGRWSGCFSIPLAWPNGCGPKQPSAPIRFLSPMPRYPWPDTSSPISGA</sequence>
<feature type="domain" description="Glutamyl-tRNA reductase N-terminal" evidence="5">
    <location>
        <begin position="6"/>
        <end position="135"/>
    </location>
</feature>
<dbReference type="InterPro" id="IPR015895">
    <property type="entry name" value="4pyrrol_synth_GluRdtase_N"/>
</dbReference>
<evidence type="ECO:0000256" key="3">
    <source>
        <dbReference type="ARBA" id="ARBA00023244"/>
    </source>
</evidence>